<reference evidence="2" key="1">
    <citation type="submission" date="2020-04" db="EMBL/GenBank/DDBJ databases">
        <authorList>
            <person name="Chiriac C."/>
            <person name="Salcher M."/>
            <person name="Ghai R."/>
            <person name="Kavagutti S V."/>
        </authorList>
    </citation>
    <scope>NUCLEOTIDE SEQUENCE</scope>
</reference>
<name>A0A6J5LFZ5_9CAUD</name>
<evidence type="ECO:0000259" key="1">
    <source>
        <dbReference type="Pfam" id="PF10546"/>
    </source>
</evidence>
<accession>A0A6J5LFZ5</accession>
<organism evidence="2">
    <name type="scientific">uncultured Caudovirales phage</name>
    <dbReference type="NCBI Taxonomy" id="2100421"/>
    <lineage>
        <taxon>Viruses</taxon>
        <taxon>Duplodnaviria</taxon>
        <taxon>Heunggongvirae</taxon>
        <taxon>Uroviricota</taxon>
        <taxon>Caudoviricetes</taxon>
        <taxon>Peduoviridae</taxon>
        <taxon>Maltschvirus</taxon>
        <taxon>Maltschvirus maltsch</taxon>
    </lineage>
</organism>
<dbReference type="Pfam" id="PF10546">
    <property type="entry name" value="P63C"/>
    <property type="match status" value="1"/>
</dbReference>
<sequence>MGGDRRYVLEDGTRVLSQRGVVGGLGMSYGSRASGADRLSAFLGGKAISTFVNKELAMLIEAPIKFKSSLGGSVVFGYPATIIADICEAVLEARNAGVLQKQQLHIAHQCEILVRGFARVGIIALVDEATGYQKDRAKDELARILEAFVAKELQPYMKTFPADFYEQLFRLRGLPYPPENPKFRPQYFGLLTNDIVYERIAPGLLEELKRLAKKDEKKAHLHRRLTQEIGHPKLREHLAAVVIYLGISN</sequence>
<evidence type="ECO:0000313" key="2">
    <source>
        <dbReference type="EMBL" id="CAB4132017.1"/>
    </source>
</evidence>
<dbReference type="EMBL" id="LR796256">
    <property type="protein sequence ID" value="CAB4132017.1"/>
    <property type="molecule type" value="Genomic_DNA"/>
</dbReference>
<protein>
    <submittedName>
        <fullName evidence="2">Bacteriophage Mx8, p63, C-terminal</fullName>
    </submittedName>
</protein>
<dbReference type="InterPro" id="IPR018874">
    <property type="entry name" value="Phage_Mx8_p63_C"/>
</dbReference>
<feature type="domain" description="Bacteriophage Mx8 p63 C-terminal" evidence="1">
    <location>
        <begin position="144"/>
        <end position="234"/>
    </location>
</feature>
<gene>
    <name evidence="2" type="ORF">UFOVP138_16</name>
</gene>
<proteinExistence type="predicted"/>